<organism evidence="1 2">
    <name type="scientific">Eschrichtius robustus</name>
    <name type="common">California gray whale</name>
    <name type="synonym">Eschrichtius gibbosus</name>
    <dbReference type="NCBI Taxonomy" id="9764"/>
    <lineage>
        <taxon>Eukaryota</taxon>
        <taxon>Metazoa</taxon>
        <taxon>Chordata</taxon>
        <taxon>Craniata</taxon>
        <taxon>Vertebrata</taxon>
        <taxon>Euteleostomi</taxon>
        <taxon>Mammalia</taxon>
        <taxon>Eutheria</taxon>
        <taxon>Laurasiatheria</taxon>
        <taxon>Artiodactyla</taxon>
        <taxon>Whippomorpha</taxon>
        <taxon>Cetacea</taxon>
        <taxon>Mysticeti</taxon>
        <taxon>Eschrichtiidae</taxon>
        <taxon>Eschrichtius</taxon>
    </lineage>
</organism>
<dbReference type="EMBL" id="JAIQCJ010000521">
    <property type="protein sequence ID" value="KAJ8796197.1"/>
    <property type="molecule type" value="Genomic_DNA"/>
</dbReference>
<name>A0AB34HWC5_ESCRO</name>
<proteinExistence type="predicted"/>
<sequence>MWLTGPVALWHVGSSQTRARTPVPCIGRQILNNCATREALGLTFETLLYLSSYFMLTRAKLSYQHTNCPLEKLAGIKTGPSTLLLRCEARALGVRASVVVAHGPSCSMACGIFPDQGSNPCPPHWQADSQPPRHQGSPINIFEQRHLETLLVKLTGLCGVSQWQEQSSETYLVPGPVGGQPGLTAKTCLCSRAQWAAHAGLEEELRQLYNSSSGMPGACGFQNGDMTHTLCIT</sequence>
<evidence type="ECO:0000313" key="2">
    <source>
        <dbReference type="Proteomes" id="UP001159641"/>
    </source>
</evidence>
<accession>A0AB34HWC5</accession>
<reference evidence="1 2" key="1">
    <citation type="submission" date="2022-11" db="EMBL/GenBank/DDBJ databases">
        <title>Whole genome sequence of Eschrichtius robustus ER-17-0199.</title>
        <authorList>
            <person name="Bruniche-Olsen A."/>
            <person name="Black A.N."/>
            <person name="Fields C.J."/>
            <person name="Walden K."/>
            <person name="Dewoody J.A."/>
        </authorList>
    </citation>
    <scope>NUCLEOTIDE SEQUENCE [LARGE SCALE GENOMIC DNA]</scope>
    <source>
        <strain evidence="1">ER-17-0199</strain>
        <tissue evidence="1">Blubber</tissue>
    </source>
</reference>
<comment type="caution">
    <text evidence="1">The sequence shown here is derived from an EMBL/GenBank/DDBJ whole genome shotgun (WGS) entry which is preliminary data.</text>
</comment>
<dbReference type="Proteomes" id="UP001159641">
    <property type="component" value="Unassembled WGS sequence"/>
</dbReference>
<protein>
    <submittedName>
        <fullName evidence="1">Uncharacterized protein</fullName>
    </submittedName>
</protein>
<evidence type="ECO:0000313" key="1">
    <source>
        <dbReference type="EMBL" id="KAJ8796197.1"/>
    </source>
</evidence>
<keyword evidence="2" id="KW-1185">Reference proteome</keyword>
<dbReference type="AlphaFoldDB" id="A0AB34HWC5"/>
<gene>
    <name evidence="1" type="ORF">J1605_018139</name>
</gene>